<evidence type="ECO:0000256" key="1">
    <source>
        <dbReference type="ARBA" id="ARBA00022737"/>
    </source>
</evidence>
<dbReference type="InterPro" id="IPR011990">
    <property type="entry name" value="TPR-like_helical_dom_sf"/>
</dbReference>
<sequence>NSSSLPKATATATTSFNSNSNSISTLLRACKTSLHLHQLHAHIIRKGVEQDHFLITLFISISLSTLSYSTSIFNLVRRPTTPTRQSLKRVSTQCEISLGSVLHGSALRCGVEGDLFVRTSMIDFYGKCKHIFSARELFDDMYITVGDLEEAKRLFNEMPQKNVTRRMFDEMPKRNVVSYTTMIDGYVKAGDMASARFLFEQVPQRDIFVWFALISGYAQSGQPNEAVKVFLEMDSRDIKPDEFVMASLMFACSQIGNLELVKCVDSYLSRSTMDTQQPHVVAALVDMNAKCGNMEQATKLFEEMPKKDLISYCSMIRGLLYHGHGNKAVDLFNKMLNEGLVPNEVAFTVILSACSHARFVEEGWHYFERMRYGYSLHPSPDHYACMVDLLSRARRLKEAYELLNSMPVEPHVGAWVALLGACKMHCNIELGEVIAARLLELEPHNVGNYVSLSNIYAAADRWSDVSLVREKKKERGVNKINGHSCINS</sequence>
<dbReference type="GO" id="GO:0009451">
    <property type="term" value="P:RNA modification"/>
    <property type="evidence" value="ECO:0007669"/>
    <property type="project" value="InterPro"/>
</dbReference>
<keyword evidence="5" id="KW-1185">Reference proteome</keyword>
<dbReference type="InterPro" id="IPR002885">
    <property type="entry name" value="PPR_rpt"/>
</dbReference>
<protein>
    <recommendedName>
        <fullName evidence="6">Pentatricopeptide repeat-containing protein</fullName>
    </recommendedName>
</protein>
<dbReference type="Pfam" id="PF13041">
    <property type="entry name" value="PPR_2"/>
    <property type="match status" value="2"/>
</dbReference>
<evidence type="ECO:0000313" key="4">
    <source>
        <dbReference type="EMBL" id="KAK4565024.1"/>
    </source>
</evidence>
<dbReference type="InterPro" id="IPR046848">
    <property type="entry name" value="E_motif"/>
</dbReference>
<evidence type="ECO:0008006" key="6">
    <source>
        <dbReference type="Google" id="ProtNLM"/>
    </source>
</evidence>
<dbReference type="SUPFAM" id="SSF48452">
    <property type="entry name" value="TPR-like"/>
    <property type="match status" value="1"/>
</dbReference>
<dbReference type="AlphaFoldDB" id="A0AAN7ICJ8"/>
<dbReference type="EMBL" id="JAXUIC010000011">
    <property type="protein sequence ID" value="KAK4565024.1"/>
    <property type="molecule type" value="Genomic_DNA"/>
</dbReference>
<dbReference type="NCBIfam" id="TIGR00756">
    <property type="entry name" value="PPR"/>
    <property type="match status" value="3"/>
</dbReference>
<dbReference type="FunFam" id="1.25.40.10:FF:001156">
    <property type="entry name" value="Pentatricopeptide repeat-containing protein At5g61800"/>
    <property type="match status" value="1"/>
</dbReference>
<organism evidence="4 5">
    <name type="scientific">Quercus rubra</name>
    <name type="common">Northern red oak</name>
    <name type="synonym">Quercus borealis</name>
    <dbReference type="NCBI Taxonomy" id="3512"/>
    <lineage>
        <taxon>Eukaryota</taxon>
        <taxon>Viridiplantae</taxon>
        <taxon>Streptophyta</taxon>
        <taxon>Embryophyta</taxon>
        <taxon>Tracheophyta</taxon>
        <taxon>Spermatophyta</taxon>
        <taxon>Magnoliopsida</taxon>
        <taxon>eudicotyledons</taxon>
        <taxon>Gunneridae</taxon>
        <taxon>Pentapetalae</taxon>
        <taxon>rosids</taxon>
        <taxon>fabids</taxon>
        <taxon>Fagales</taxon>
        <taxon>Fagaceae</taxon>
        <taxon>Quercus</taxon>
    </lineage>
</organism>
<comment type="caution">
    <text evidence="4">The sequence shown here is derived from an EMBL/GenBank/DDBJ whole genome shotgun (WGS) entry which is preliminary data.</text>
</comment>
<proteinExistence type="inferred from homology"/>
<evidence type="ECO:0000256" key="3">
    <source>
        <dbReference type="PROSITE-ProRule" id="PRU00708"/>
    </source>
</evidence>
<feature type="repeat" description="PPR" evidence="3">
    <location>
        <begin position="308"/>
        <end position="342"/>
    </location>
</feature>
<dbReference type="PANTHER" id="PTHR47926:SF467">
    <property type="entry name" value="REPEAT-CONTAINING PROTEIN, PUTATIVE-RELATED"/>
    <property type="match status" value="1"/>
</dbReference>
<dbReference type="PROSITE" id="PS51375">
    <property type="entry name" value="PPR"/>
    <property type="match status" value="3"/>
</dbReference>
<name>A0AAN7ICJ8_QUERU</name>
<dbReference type="Pfam" id="PF20431">
    <property type="entry name" value="E_motif"/>
    <property type="match status" value="1"/>
</dbReference>
<dbReference type="Gene3D" id="1.25.40.10">
    <property type="entry name" value="Tetratricopeptide repeat domain"/>
    <property type="match status" value="2"/>
</dbReference>
<feature type="non-terminal residue" evidence="4">
    <location>
        <position position="1"/>
    </location>
</feature>
<dbReference type="Pfam" id="PF01535">
    <property type="entry name" value="PPR"/>
    <property type="match status" value="4"/>
</dbReference>
<accession>A0AAN7ICJ8</accession>
<reference evidence="4 5" key="1">
    <citation type="journal article" date="2023" name="G3 (Bethesda)">
        <title>A haplotype-resolved chromosome-scale genome for Quercus rubra L. provides insights into the genetics of adaptive traits for red oak species.</title>
        <authorList>
            <person name="Kapoor B."/>
            <person name="Jenkins J."/>
            <person name="Schmutz J."/>
            <person name="Zhebentyayeva T."/>
            <person name="Kuelheim C."/>
            <person name="Coggeshall M."/>
            <person name="Heim C."/>
            <person name="Lasky J.R."/>
            <person name="Leites L."/>
            <person name="Islam-Faridi N."/>
            <person name="Romero-Severson J."/>
            <person name="DeLeo V.L."/>
            <person name="Lucas S.M."/>
            <person name="Lazic D."/>
            <person name="Gailing O."/>
            <person name="Carlson J."/>
            <person name="Staton M."/>
        </authorList>
    </citation>
    <scope>NUCLEOTIDE SEQUENCE [LARGE SCALE GENOMIC DNA]</scope>
    <source>
        <strain evidence="4">Pseudo-F2</strain>
    </source>
</reference>
<feature type="repeat" description="PPR" evidence="3">
    <location>
        <begin position="175"/>
        <end position="205"/>
    </location>
</feature>
<gene>
    <name evidence="4" type="ORF">RGQ29_006895</name>
</gene>
<evidence type="ECO:0000313" key="5">
    <source>
        <dbReference type="Proteomes" id="UP001324115"/>
    </source>
</evidence>
<feature type="repeat" description="PPR" evidence="3">
    <location>
        <begin position="206"/>
        <end position="240"/>
    </location>
</feature>
<dbReference type="Proteomes" id="UP001324115">
    <property type="component" value="Unassembled WGS sequence"/>
</dbReference>
<dbReference type="GO" id="GO:0003723">
    <property type="term" value="F:RNA binding"/>
    <property type="evidence" value="ECO:0007669"/>
    <property type="project" value="InterPro"/>
</dbReference>
<dbReference type="FunFam" id="1.25.40.10:FF:000334">
    <property type="entry name" value="Pentatricopeptide repeat-containing protein"/>
    <property type="match status" value="1"/>
</dbReference>
<dbReference type="PANTHER" id="PTHR47926">
    <property type="entry name" value="PENTATRICOPEPTIDE REPEAT-CONTAINING PROTEIN"/>
    <property type="match status" value="1"/>
</dbReference>
<dbReference type="InterPro" id="IPR046960">
    <property type="entry name" value="PPR_At4g14850-like_plant"/>
</dbReference>
<evidence type="ECO:0000256" key="2">
    <source>
        <dbReference type="ARBA" id="ARBA00061659"/>
    </source>
</evidence>
<comment type="similarity">
    <text evidence="2">Belongs to the PPR family. PCMP-E subfamily.</text>
</comment>
<keyword evidence="1" id="KW-0677">Repeat</keyword>